<dbReference type="Proteomes" id="UP001153148">
    <property type="component" value="Unassembled WGS sequence"/>
</dbReference>
<evidence type="ECO:0000313" key="1">
    <source>
        <dbReference type="EMBL" id="CAG2058695.1"/>
    </source>
</evidence>
<dbReference type="EMBL" id="CAJPIN010007783">
    <property type="protein sequence ID" value="CAG2058695.1"/>
    <property type="molecule type" value="Genomic_DNA"/>
</dbReference>
<proteinExistence type="predicted"/>
<evidence type="ECO:0000313" key="2">
    <source>
        <dbReference type="Proteomes" id="UP001153148"/>
    </source>
</evidence>
<feature type="non-terminal residue" evidence="1">
    <location>
        <position position="171"/>
    </location>
</feature>
<protein>
    <submittedName>
        <fullName evidence="1">Uncharacterized protein</fullName>
    </submittedName>
</protein>
<organism evidence="1 2">
    <name type="scientific">Timema podura</name>
    <name type="common">Walking stick</name>
    <dbReference type="NCBI Taxonomy" id="61482"/>
    <lineage>
        <taxon>Eukaryota</taxon>
        <taxon>Metazoa</taxon>
        <taxon>Ecdysozoa</taxon>
        <taxon>Arthropoda</taxon>
        <taxon>Hexapoda</taxon>
        <taxon>Insecta</taxon>
        <taxon>Pterygota</taxon>
        <taxon>Neoptera</taxon>
        <taxon>Polyneoptera</taxon>
        <taxon>Phasmatodea</taxon>
        <taxon>Timematodea</taxon>
        <taxon>Timematoidea</taxon>
        <taxon>Timematidae</taxon>
        <taxon>Timema</taxon>
    </lineage>
</organism>
<reference evidence="1" key="1">
    <citation type="submission" date="2021-03" db="EMBL/GenBank/DDBJ databases">
        <authorList>
            <person name="Tran Van P."/>
        </authorList>
    </citation>
    <scope>NUCLEOTIDE SEQUENCE</scope>
</reference>
<comment type="caution">
    <text evidence="1">The sequence shown here is derived from an EMBL/GenBank/DDBJ whole genome shotgun (WGS) entry which is preliminary data.</text>
</comment>
<gene>
    <name evidence="1" type="ORF">TPAB3V08_LOCUS5664</name>
</gene>
<accession>A0ABN7NVK7</accession>
<sequence>MSAALEHSTTEVDWSGKITLGTPGQDLNPNIPFIGGLVYCECDALNHVATELWNCLIDSREDTANKIIGLKEVKTCTNLEHNDKNSCSAKAGFQNINLALRIKLKKCNGPMVLMWELKNLDLLKFILLTMGKPKQVSHDSERMFVRTEAWERLEEFVREGLEEGSLMKLRR</sequence>
<keyword evidence="2" id="KW-1185">Reference proteome</keyword>
<name>A0ABN7NVK7_TIMPD</name>